<protein>
    <submittedName>
        <fullName evidence="3">DUF1775 domain-containing protein</fullName>
    </submittedName>
</protein>
<comment type="caution">
    <text evidence="3">The sequence shown here is derived from an EMBL/GenBank/DDBJ whole genome shotgun (WGS) entry which is preliminary data.</text>
</comment>
<gene>
    <name evidence="3" type="ORF">ACG0Z6_11800</name>
</gene>
<dbReference type="Gene3D" id="2.60.40.2230">
    <property type="entry name" value="Uncharacterised protein YcnI-like PF07987, DUF1775"/>
    <property type="match status" value="1"/>
</dbReference>
<evidence type="ECO:0000256" key="1">
    <source>
        <dbReference type="SAM" id="SignalP"/>
    </source>
</evidence>
<dbReference type="InterPro" id="IPR038507">
    <property type="entry name" value="YcnI-like_sf"/>
</dbReference>
<evidence type="ECO:0000313" key="3">
    <source>
        <dbReference type="EMBL" id="MFG6448916.1"/>
    </source>
</evidence>
<name>A0ABW7FX46_9BURK</name>
<reference evidence="3 4" key="1">
    <citation type="submission" date="2024-08" db="EMBL/GenBank/DDBJ databases">
        <authorList>
            <person name="Lu H."/>
        </authorList>
    </citation>
    <scope>NUCLEOTIDE SEQUENCE [LARGE SCALE GENOMIC DNA]</scope>
    <source>
        <strain evidence="3 4">BYS180W</strain>
    </source>
</reference>
<keyword evidence="4" id="KW-1185">Reference proteome</keyword>
<dbReference type="Pfam" id="PF07987">
    <property type="entry name" value="DUF1775"/>
    <property type="match status" value="1"/>
</dbReference>
<sequence>MRHPTLTLPLALMLATAAQAHVTLPPGGGAAGTVYTAAFRVGHACSKEATATTGLTVRLPAGFTLIDAEPREHWALKSSPSEVSWTAQRPEAAVPNAEKTTFVLRGKLPDQPGLLYFKVLQRCDIGQADWAEIPAHAADKPAMPAARLEVLPSGGAAPAEAATAHAH</sequence>
<keyword evidence="1" id="KW-0732">Signal</keyword>
<feature type="signal peptide" evidence="1">
    <location>
        <begin position="1"/>
        <end position="20"/>
    </location>
</feature>
<evidence type="ECO:0000313" key="4">
    <source>
        <dbReference type="Proteomes" id="UP001606099"/>
    </source>
</evidence>
<dbReference type="EMBL" id="JBIGHZ010000004">
    <property type="protein sequence ID" value="MFG6448916.1"/>
    <property type="molecule type" value="Genomic_DNA"/>
</dbReference>
<evidence type="ECO:0000259" key="2">
    <source>
        <dbReference type="Pfam" id="PF07987"/>
    </source>
</evidence>
<dbReference type="RefSeq" id="WP_394461609.1">
    <property type="nucleotide sequence ID" value="NZ_JBIGHZ010000004.1"/>
</dbReference>
<feature type="chain" id="PRO_5045852425" evidence="1">
    <location>
        <begin position="21"/>
        <end position="167"/>
    </location>
</feature>
<dbReference type="Proteomes" id="UP001606099">
    <property type="component" value="Unassembled WGS sequence"/>
</dbReference>
<organism evidence="3 4">
    <name type="scientific">Roseateles rivi</name>
    <dbReference type="NCBI Taxonomy" id="3299028"/>
    <lineage>
        <taxon>Bacteria</taxon>
        <taxon>Pseudomonadati</taxon>
        <taxon>Pseudomonadota</taxon>
        <taxon>Betaproteobacteria</taxon>
        <taxon>Burkholderiales</taxon>
        <taxon>Sphaerotilaceae</taxon>
        <taxon>Roseateles</taxon>
    </lineage>
</organism>
<feature type="domain" description="YncI copper-binding" evidence="2">
    <location>
        <begin position="76"/>
        <end position="150"/>
    </location>
</feature>
<accession>A0ABW7FX46</accession>
<dbReference type="InterPro" id="IPR012533">
    <property type="entry name" value="YcnI-copper_dom"/>
</dbReference>
<proteinExistence type="predicted"/>